<dbReference type="Pfam" id="PF01042">
    <property type="entry name" value="Ribonuc_L-PSP"/>
    <property type="match status" value="1"/>
</dbReference>
<comment type="caution">
    <text evidence="2">The sequence shown here is derived from an EMBL/GenBank/DDBJ whole genome shotgun (WGS) entry which is preliminary data.</text>
</comment>
<proteinExistence type="inferred from homology"/>
<dbReference type="PANTHER" id="PTHR11803:SF58">
    <property type="entry name" value="PROTEIN HMF1-RELATED"/>
    <property type="match status" value="1"/>
</dbReference>
<dbReference type="InterPro" id="IPR006175">
    <property type="entry name" value="YjgF/YER057c/UK114"/>
</dbReference>
<organism evidence="2 3">
    <name type="scientific">Reyranella soli</name>
    <dbReference type="NCBI Taxonomy" id="1230389"/>
    <lineage>
        <taxon>Bacteria</taxon>
        <taxon>Pseudomonadati</taxon>
        <taxon>Pseudomonadota</taxon>
        <taxon>Alphaproteobacteria</taxon>
        <taxon>Hyphomicrobiales</taxon>
        <taxon>Reyranellaceae</taxon>
        <taxon>Reyranella</taxon>
    </lineage>
</organism>
<keyword evidence="3" id="KW-1185">Reference proteome</keyword>
<dbReference type="Gene3D" id="3.30.1330.40">
    <property type="entry name" value="RutC-like"/>
    <property type="match status" value="1"/>
</dbReference>
<dbReference type="GO" id="GO:0019239">
    <property type="term" value="F:deaminase activity"/>
    <property type="evidence" value="ECO:0007669"/>
    <property type="project" value="TreeGrafter"/>
</dbReference>
<comment type="similarity">
    <text evidence="1">Belongs to the RutC family.</text>
</comment>
<dbReference type="PANTHER" id="PTHR11803">
    <property type="entry name" value="2-IMINOBUTANOATE/2-IMINOPROPANOATE DEAMINASE RIDA"/>
    <property type="match status" value="1"/>
</dbReference>
<dbReference type="GO" id="GO:0005829">
    <property type="term" value="C:cytosol"/>
    <property type="evidence" value="ECO:0007669"/>
    <property type="project" value="TreeGrafter"/>
</dbReference>
<dbReference type="InterPro" id="IPR035959">
    <property type="entry name" value="RutC-like_sf"/>
</dbReference>
<sequence>MSEETDRVKRQRIFSKHVAEPKPRLWSNCLRVGDVAYVSGMTARAKDGDTVLGDDEYEQSKVIFGKIRDLVEAAGGKMDDVVKMTIFVTNIVKNTEVWRARSEFFNGDFPACSLVEVSNLAKPSILVEIEAIAHLGSSTA</sequence>
<gene>
    <name evidence="2" type="ORF">RSO01_21730</name>
</gene>
<dbReference type="SUPFAM" id="SSF55298">
    <property type="entry name" value="YjgF-like"/>
    <property type="match status" value="1"/>
</dbReference>
<dbReference type="Proteomes" id="UP000321058">
    <property type="component" value="Unassembled WGS sequence"/>
</dbReference>
<dbReference type="EMBL" id="BKAJ01000033">
    <property type="protein sequence ID" value="GEP55007.1"/>
    <property type="molecule type" value="Genomic_DNA"/>
</dbReference>
<evidence type="ECO:0000256" key="1">
    <source>
        <dbReference type="ARBA" id="ARBA00010552"/>
    </source>
</evidence>
<dbReference type="AlphaFoldDB" id="A0A512N7Q1"/>
<evidence type="ECO:0000313" key="3">
    <source>
        <dbReference type="Proteomes" id="UP000321058"/>
    </source>
</evidence>
<reference evidence="2 3" key="1">
    <citation type="submission" date="2019-07" db="EMBL/GenBank/DDBJ databases">
        <title>Whole genome shotgun sequence of Reyranella soli NBRC 108950.</title>
        <authorList>
            <person name="Hosoyama A."/>
            <person name="Uohara A."/>
            <person name="Ohji S."/>
            <person name="Ichikawa N."/>
        </authorList>
    </citation>
    <scope>NUCLEOTIDE SEQUENCE [LARGE SCALE GENOMIC DNA]</scope>
    <source>
        <strain evidence="2 3">NBRC 108950</strain>
    </source>
</reference>
<dbReference type="CDD" id="cd00448">
    <property type="entry name" value="YjgF_YER057c_UK114_family"/>
    <property type="match status" value="1"/>
</dbReference>
<accession>A0A512N7Q1</accession>
<name>A0A512N7Q1_9HYPH</name>
<protein>
    <submittedName>
        <fullName evidence="2">Enamine deaminase RidA</fullName>
    </submittedName>
</protein>
<evidence type="ECO:0000313" key="2">
    <source>
        <dbReference type="EMBL" id="GEP55007.1"/>
    </source>
</evidence>